<dbReference type="GO" id="GO:0005789">
    <property type="term" value="C:endoplasmic reticulum membrane"/>
    <property type="evidence" value="ECO:0007669"/>
    <property type="project" value="UniProtKB-SubCell"/>
</dbReference>
<proteinExistence type="inferred from homology"/>
<keyword evidence="8" id="KW-0256">Endoplasmic reticulum</keyword>
<comment type="catalytic activity">
    <reaction evidence="13">
        <text>1-(9Z-octadecenoyl)-sn-glycero-3-phosphocholine + H2O = sn-glycerol 3-phosphocholine + (9Z)-octadecenoate + H(+)</text>
        <dbReference type="Rhea" id="RHEA:40807"/>
        <dbReference type="ChEBI" id="CHEBI:15377"/>
        <dbReference type="ChEBI" id="CHEBI:15378"/>
        <dbReference type="ChEBI" id="CHEBI:16870"/>
        <dbReference type="ChEBI" id="CHEBI:28610"/>
        <dbReference type="ChEBI" id="CHEBI:30823"/>
    </reaction>
    <physiologicalReaction direction="left-to-right" evidence="13">
        <dbReference type="Rhea" id="RHEA:40808"/>
    </physiologicalReaction>
</comment>
<dbReference type="FunFam" id="2.60.120.10:FF:000012">
    <property type="entry name" value="neuropathy target esterase isoform X2"/>
    <property type="match status" value="1"/>
</dbReference>
<feature type="domain" description="Cyclic nucleotide-binding" evidence="19">
    <location>
        <begin position="403"/>
        <end position="483"/>
    </location>
</feature>
<dbReference type="CDD" id="cd00038">
    <property type="entry name" value="CAP_ED"/>
    <property type="match status" value="3"/>
</dbReference>
<evidence type="ECO:0000256" key="4">
    <source>
        <dbReference type="ARBA" id="ARBA00022553"/>
    </source>
</evidence>
<dbReference type="SMART" id="SM00100">
    <property type="entry name" value="cNMP"/>
    <property type="match status" value="3"/>
</dbReference>
<dbReference type="EMBL" id="CAAE01007270">
    <property type="protein sequence ID" value="CAF90035.1"/>
    <property type="molecule type" value="Genomic_DNA"/>
</dbReference>
<comment type="catalytic activity">
    <reaction evidence="14">
        <text>1-hexadecanoyl-sn-glycero-3-phosphate + H2O = sn-glycerol 3-phosphate + hexadecanoate + H(+)</text>
        <dbReference type="Rhea" id="RHEA:49092"/>
        <dbReference type="ChEBI" id="CHEBI:7896"/>
        <dbReference type="ChEBI" id="CHEBI:15377"/>
        <dbReference type="ChEBI" id="CHEBI:15378"/>
        <dbReference type="ChEBI" id="CHEBI:57518"/>
        <dbReference type="ChEBI" id="CHEBI:57597"/>
    </reaction>
    <physiologicalReaction direction="left-to-right" evidence="14">
        <dbReference type="Rhea" id="RHEA:49093"/>
    </physiologicalReaction>
</comment>
<evidence type="ECO:0000256" key="7">
    <source>
        <dbReference type="ARBA" id="ARBA00022801"/>
    </source>
</evidence>
<feature type="short sequence motif" description="GXSXG" evidence="17">
    <location>
        <begin position="902"/>
        <end position="906"/>
    </location>
</feature>
<evidence type="ECO:0000256" key="18">
    <source>
        <dbReference type="SAM" id="MobiDB-lite"/>
    </source>
</evidence>
<dbReference type="PROSITE" id="PS50042">
    <property type="entry name" value="CNMP_BINDING_3"/>
    <property type="match status" value="3"/>
</dbReference>
<comment type="subcellular location">
    <subcellularLocation>
        <location evidence="1">Endoplasmic reticulum membrane</location>
        <topology evidence="1">Single-pass type III membrane protein</topology>
    </subcellularLocation>
</comment>
<comment type="catalytic activity">
    <reaction evidence="16">
        <text>1-hexadecanoyl-sn-glycero-3-phosphocholine + H2O = sn-glycerol 3-phosphocholine + hexadecanoate + H(+)</text>
        <dbReference type="Rhea" id="RHEA:40435"/>
        <dbReference type="ChEBI" id="CHEBI:7896"/>
        <dbReference type="ChEBI" id="CHEBI:15377"/>
        <dbReference type="ChEBI" id="CHEBI:15378"/>
        <dbReference type="ChEBI" id="CHEBI:16870"/>
        <dbReference type="ChEBI" id="CHEBI:72998"/>
    </reaction>
    <physiologicalReaction direction="left-to-right" evidence="16">
        <dbReference type="Rhea" id="RHEA:40436"/>
    </physiologicalReaction>
</comment>
<dbReference type="PROSITE" id="PS51635">
    <property type="entry name" value="PNPLA"/>
    <property type="match status" value="1"/>
</dbReference>
<dbReference type="InterPro" id="IPR014710">
    <property type="entry name" value="RmlC-like_jellyroll"/>
</dbReference>
<evidence type="ECO:0000256" key="13">
    <source>
        <dbReference type="ARBA" id="ARBA00047314"/>
    </source>
</evidence>
<feature type="region of interest" description="Disordered" evidence="18">
    <location>
        <begin position="1252"/>
        <end position="1316"/>
    </location>
</feature>
<dbReference type="Gene3D" id="2.60.120.10">
    <property type="entry name" value="Jelly Rolls"/>
    <property type="match status" value="3"/>
</dbReference>
<dbReference type="InterPro" id="IPR000595">
    <property type="entry name" value="cNMP-bd_dom"/>
</dbReference>
<keyword evidence="11 17" id="KW-0443">Lipid metabolism</keyword>
<comment type="similarity">
    <text evidence="2">Belongs to the NTE family.</text>
</comment>
<reference evidence="21" key="2">
    <citation type="submission" date="2004-02" db="EMBL/GenBank/DDBJ databases">
        <authorList>
            <consortium name="Genoscope"/>
            <consortium name="Whitehead Institute Centre for Genome Research"/>
        </authorList>
    </citation>
    <scope>NUCLEOTIDE SEQUENCE</scope>
</reference>
<name>Q4TAP7_TETNG</name>
<organism evidence="21">
    <name type="scientific">Tetraodon nigroviridis</name>
    <name type="common">Spotted green pufferfish</name>
    <name type="synonym">Chelonodon nigroviridis</name>
    <dbReference type="NCBI Taxonomy" id="99883"/>
    <lineage>
        <taxon>Eukaryota</taxon>
        <taxon>Metazoa</taxon>
        <taxon>Chordata</taxon>
        <taxon>Craniata</taxon>
        <taxon>Vertebrata</taxon>
        <taxon>Euteleostomi</taxon>
        <taxon>Actinopterygii</taxon>
        <taxon>Neopterygii</taxon>
        <taxon>Teleostei</taxon>
        <taxon>Neoteleostei</taxon>
        <taxon>Acanthomorphata</taxon>
        <taxon>Eupercaria</taxon>
        <taxon>Tetraodontiformes</taxon>
        <taxon>Tetradontoidea</taxon>
        <taxon>Tetraodontidae</taxon>
        <taxon>Tetraodon</taxon>
    </lineage>
</organism>
<comment type="catalytic activity">
    <reaction evidence="15">
        <text>a 1-acyl-sn-glycero-3-phosphocholine + H2O = sn-glycerol 3-phosphocholine + a fatty acid + H(+)</text>
        <dbReference type="Rhea" id="RHEA:15177"/>
        <dbReference type="ChEBI" id="CHEBI:15377"/>
        <dbReference type="ChEBI" id="CHEBI:15378"/>
        <dbReference type="ChEBI" id="CHEBI:16870"/>
        <dbReference type="ChEBI" id="CHEBI:28868"/>
        <dbReference type="ChEBI" id="CHEBI:58168"/>
        <dbReference type="EC" id="3.1.1.5"/>
    </reaction>
    <physiologicalReaction direction="left-to-right" evidence="15">
        <dbReference type="Rhea" id="RHEA:15178"/>
    </physiologicalReaction>
</comment>
<keyword evidence="10" id="KW-1133">Transmembrane helix</keyword>
<keyword evidence="12" id="KW-0472">Membrane</keyword>
<keyword evidence="6" id="KW-0677">Repeat</keyword>
<feature type="compositionally biased region" description="Low complexity" evidence="18">
    <location>
        <begin position="1272"/>
        <end position="1281"/>
    </location>
</feature>
<feature type="active site" description="Nucleophile" evidence="17">
    <location>
        <position position="904"/>
    </location>
</feature>
<evidence type="ECO:0000256" key="9">
    <source>
        <dbReference type="ARBA" id="ARBA00022963"/>
    </source>
</evidence>
<evidence type="ECO:0000256" key="6">
    <source>
        <dbReference type="ARBA" id="ARBA00022737"/>
    </source>
</evidence>
<keyword evidence="4" id="KW-0597">Phosphoprotein</keyword>
<dbReference type="Gene3D" id="3.40.1090.10">
    <property type="entry name" value="Cytosolic phospholipase A2 catalytic domain"/>
    <property type="match status" value="2"/>
</dbReference>
<dbReference type="InterPro" id="IPR016035">
    <property type="entry name" value="Acyl_Trfase/lysoPLipase"/>
</dbReference>
<feature type="non-terminal residue" evidence="21">
    <location>
        <position position="1"/>
    </location>
</feature>
<dbReference type="FunFam" id="3.40.1090.10:FF:000015">
    <property type="entry name" value="Patatin like phospholipase domain containing 7"/>
    <property type="match status" value="1"/>
</dbReference>
<evidence type="ECO:0000259" key="19">
    <source>
        <dbReference type="PROSITE" id="PS50042"/>
    </source>
</evidence>
<accession>Q4TAP7</accession>
<keyword evidence="5" id="KW-0812">Transmembrane</keyword>
<protein>
    <recommendedName>
        <fullName evidence="3">lysophospholipase</fullName>
        <ecNumber evidence="3">3.1.1.5</ecNumber>
    </recommendedName>
</protein>
<dbReference type="GO" id="GO:0016042">
    <property type="term" value="P:lipid catabolic process"/>
    <property type="evidence" value="ECO:0007669"/>
    <property type="project" value="UniProtKB-UniRule"/>
</dbReference>
<dbReference type="PANTHER" id="PTHR14226">
    <property type="entry name" value="NEUROPATHY TARGET ESTERASE/SWISS CHEESE D.MELANOGASTER"/>
    <property type="match status" value="1"/>
</dbReference>
<feature type="compositionally biased region" description="Acidic residues" evidence="18">
    <location>
        <begin position="1291"/>
        <end position="1300"/>
    </location>
</feature>
<feature type="compositionally biased region" description="Polar residues" evidence="18">
    <location>
        <begin position="283"/>
        <end position="297"/>
    </location>
</feature>
<evidence type="ECO:0000256" key="11">
    <source>
        <dbReference type="ARBA" id="ARBA00023098"/>
    </source>
</evidence>
<evidence type="ECO:0000259" key="20">
    <source>
        <dbReference type="PROSITE" id="PS51635"/>
    </source>
</evidence>
<dbReference type="FunFam" id="2.60.120.10:FF:000010">
    <property type="entry name" value="neuropathy target esterase isoform X1"/>
    <property type="match status" value="1"/>
</dbReference>
<evidence type="ECO:0000256" key="3">
    <source>
        <dbReference type="ARBA" id="ARBA00013274"/>
    </source>
</evidence>
<dbReference type="KEGG" id="tng:GSTEN00004105G001"/>
<evidence type="ECO:0000256" key="8">
    <source>
        <dbReference type="ARBA" id="ARBA00022824"/>
    </source>
</evidence>
<dbReference type="PANTHER" id="PTHR14226:SF23">
    <property type="entry name" value="PATATIN-LIKE PHOSPHOLIPASE DOMAIN-CONTAINING PROTEIN 7"/>
    <property type="match status" value="1"/>
</dbReference>
<dbReference type="CDD" id="cd07225">
    <property type="entry name" value="Pat_PNPLA6_PNPLA7"/>
    <property type="match status" value="1"/>
</dbReference>
<keyword evidence="9 17" id="KW-0442">Lipid degradation</keyword>
<feature type="active site" description="Proton acceptor" evidence="17">
    <location>
        <position position="1057"/>
    </location>
</feature>
<feature type="region of interest" description="Disordered" evidence="18">
    <location>
        <begin position="254"/>
        <end position="298"/>
    </location>
</feature>
<evidence type="ECO:0000256" key="10">
    <source>
        <dbReference type="ARBA" id="ARBA00022989"/>
    </source>
</evidence>
<feature type="domain" description="Cyclic nucleotide-binding" evidence="19">
    <location>
        <begin position="106"/>
        <end position="214"/>
    </location>
</feature>
<evidence type="ECO:0000256" key="17">
    <source>
        <dbReference type="PROSITE-ProRule" id="PRU01161"/>
    </source>
</evidence>
<keyword evidence="7 17" id="KW-0378">Hydrolase</keyword>
<dbReference type="SUPFAM" id="SSF51206">
    <property type="entry name" value="cAMP-binding domain-like"/>
    <property type="match status" value="3"/>
</dbReference>
<evidence type="ECO:0000256" key="2">
    <source>
        <dbReference type="ARBA" id="ARBA00006636"/>
    </source>
</evidence>
<dbReference type="SUPFAM" id="SSF52151">
    <property type="entry name" value="FabD/lysophospholipase-like"/>
    <property type="match status" value="1"/>
</dbReference>
<feature type="domain" description="PNPLA" evidence="20">
    <location>
        <begin position="871"/>
        <end position="1070"/>
    </location>
</feature>
<gene>
    <name evidence="21" type="ORF">GSTENG00004105001</name>
</gene>
<dbReference type="FunFam" id="2.60.120.10:FF:000022">
    <property type="entry name" value="Patatin like phospholipase domain containing 7"/>
    <property type="match status" value="1"/>
</dbReference>
<dbReference type="InterPro" id="IPR056556">
    <property type="entry name" value="NTE1_P-loop_dom"/>
</dbReference>
<evidence type="ECO:0000256" key="16">
    <source>
        <dbReference type="ARBA" id="ARBA00048656"/>
    </source>
</evidence>
<evidence type="ECO:0000256" key="15">
    <source>
        <dbReference type="ARBA" id="ARBA00048454"/>
    </source>
</evidence>
<dbReference type="EC" id="3.1.1.5" evidence="3"/>
<evidence type="ECO:0000256" key="12">
    <source>
        <dbReference type="ARBA" id="ARBA00023136"/>
    </source>
</evidence>
<dbReference type="InterPro" id="IPR002641">
    <property type="entry name" value="PNPLA_dom"/>
</dbReference>
<feature type="short sequence motif" description="DGA/G" evidence="17">
    <location>
        <begin position="1057"/>
        <end position="1059"/>
    </location>
</feature>
<evidence type="ECO:0000313" key="21">
    <source>
        <dbReference type="EMBL" id="CAF90035.1"/>
    </source>
</evidence>
<evidence type="ECO:0000256" key="1">
    <source>
        <dbReference type="ARBA" id="ARBA00004643"/>
    </source>
</evidence>
<evidence type="ECO:0000256" key="14">
    <source>
        <dbReference type="ARBA" id="ARBA00048133"/>
    </source>
</evidence>
<reference evidence="21" key="1">
    <citation type="journal article" date="2004" name="Nature">
        <title>Genome duplication in the teleost fish Tetraodon nigroviridis reveals the early vertebrate proto-karyotype.</title>
        <authorList>
            <person name="Jaillon O."/>
            <person name="Aury J.-M."/>
            <person name="Brunet F."/>
            <person name="Petit J.-L."/>
            <person name="Stange-Thomann N."/>
            <person name="Mauceli E."/>
            <person name="Bouneau L."/>
            <person name="Fischer C."/>
            <person name="Ozouf-Costaz C."/>
            <person name="Bernot A."/>
            <person name="Nicaud S."/>
            <person name="Jaffe D."/>
            <person name="Fisher S."/>
            <person name="Lutfalla G."/>
            <person name="Dossat C."/>
            <person name="Segurens B."/>
            <person name="Dasilva C."/>
            <person name="Salanoubat M."/>
            <person name="Levy M."/>
            <person name="Boudet N."/>
            <person name="Castellano S."/>
            <person name="Anthouard V."/>
            <person name="Jubin C."/>
            <person name="Castelli V."/>
            <person name="Katinka M."/>
            <person name="Vacherie B."/>
            <person name="Biemont C."/>
            <person name="Skalli Z."/>
            <person name="Cattolico L."/>
            <person name="Poulain J."/>
            <person name="De Berardinis V."/>
            <person name="Cruaud C."/>
            <person name="Duprat S."/>
            <person name="Brottier P."/>
            <person name="Coutanceau J.-P."/>
            <person name="Gouzy J."/>
            <person name="Parra G."/>
            <person name="Lardier G."/>
            <person name="Chapple C."/>
            <person name="McKernan K.J."/>
            <person name="McEwan P."/>
            <person name="Bosak S."/>
            <person name="Kellis M."/>
            <person name="Volff J.-N."/>
            <person name="Guigo R."/>
            <person name="Zody M.C."/>
            <person name="Mesirov J."/>
            <person name="Lindblad-Toh K."/>
            <person name="Birren B."/>
            <person name="Nusbaum C."/>
            <person name="Kahn D."/>
            <person name="Robinson-Rechavi M."/>
            <person name="Laudet V."/>
            <person name="Schachter V."/>
            <person name="Quetier F."/>
            <person name="Saurin W."/>
            <person name="Scarpelli C."/>
            <person name="Wincker P."/>
            <person name="Lander E.S."/>
            <person name="Weissenbach J."/>
            <person name="Roest Crollius H."/>
        </authorList>
    </citation>
    <scope>NUCLEOTIDE SEQUENCE [LARGE SCALE GENOMIC DNA]</scope>
</reference>
<dbReference type="InterPro" id="IPR018490">
    <property type="entry name" value="cNMP-bd_dom_sf"/>
</dbReference>
<dbReference type="Pfam" id="PF24179">
    <property type="entry name" value="NTE_Ploop"/>
    <property type="match status" value="1"/>
</dbReference>
<dbReference type="OrthoDB" id="421051at2759"/>
<feature type="compositionally biased region" description="Acidic residues" evidence="18">
    <location>
        <begin position="1256"/>
        <end position="1271"/>
    </location>
</feature>
<dbReference type="Pfam" id="PF00027">
    <property type="entry name" value="cNMP_binding"/>
    <property type="match status" value="3"/>
</dbReference>
<dbReference type="GO" id="GO:0004622">
    <property type="term" value="F:phosphatidylcholine lysophospholipase activity"/>
    <property type="evidence" value="ECO:0007669"/>
    <property type="project" value="UniProtKB-EC"/>
</dbReference>
<sequence>PGVPHYRFRKRDKVLFYGRKIMRKVQTLSSPPTTSSTSVSKTPQRVRKRTKVLSIARKILRIRKDPPTLQPKEPPPSLLEADLTEFDVQSSNLPSEVLYMLKNVRVLGHFEKPLFLELCRHMIFIELQEGECLFRPGDEDDSIYVVQDGRLELCIQESVEPVVKDVLPGDSVHSLLSILDIITGYPSPYKTVLARAATRSTILRLPALAFESVFKKYPETLVRVIQVTLLVQSDAITWAGLGCERVCAVDHHGPPPEGHLPGAARLPGPDHGALQPDGVKDSPINSYRKQRSISSPADCSANDLNMVCERARVTMDEAPPSPLSHKSNVKKSVTMQHAPSEVFHYADSRGHSDAILLSRSCSILQAAKKDLLGIIQLQLRAHLTAFGGEADPSLLEGRVTLHHVKAGSVVARQGDQEVSIQFVISGLLHVYQRMIDREEETRLFVTHPGELVGQLAVLTGEPLIFTVRAQRDCSFLSISKTHFYESVAHTEGSFRPVQRPPPAVMIMREEPKVVLNVAHTVVRRMSSFVRQIDFALDWMAVEAGRAVYRQKEKSDSTFIVLSGRLRSVIMKEDGKKELIGEYGRGDLIGVVEALTHQNRATTVHAVRDSELAKLPEGALSSIKRKFPQVVTRLIHLLGQKILQQVNGPLTGRSLALHTSGSQWDAGNQASNLSTVAVLPVSEDVPLTTFTLELQHALLAIGPTLLLTSDIIKQRLGAAALDSVHEYRLSSWLGQQEDIHRIVLYQTDYTLTPWTQRCIRQADCIIIVGLGEQDPAVGELERMLEGSAVRAQKQLVLLHREDGPPPRGTVDWLNMRSWISRHLHLSCPRRVFSKRSLPKLLELYQRVFEKPADRHSDFSRLARVLTGNAIALILGGGGARGCSQVGIMRAVSEAGIPVDMIGGTSIGSLMGALYAEDRSYSRMRMRAREWAMEMTSVFQKVLDLTYPVTSMFSGATFNSSISNVFKSKQIEDLWIPYFNITTDISASAMRVHTDGGLALTASRPSGRPVILNLPLSWKRELNLLCSPGSLWRYVRASMSLSGYLPPLCDPKDGHLLMDGGYINNLPGLLRLRHRHTPVFVPPPHAPLPPADVARSMGAKVVIAIDVGSRDETNLTNYGDSLSGWWLLWKRLNPLAEKVKVLNMAEIQTRLAYVCCVRQLESVKSSDYCEYIRPPIDRYRTLEFGKFDEIAEVGYQHGKTVFDVWTRSGVVEKMLKDRHQEEFHNTQTRSNVLTCPNASFTDLAEIVSRIEPVKPAAADDESDYHTDYEEEALESALSDLELSNHAGDHTEGEETADTDEELDRSAPESLTPPTSGLS</sequence>
<feature type="domain" description="Cyclic nucleotide-binding" evidence="19">
    <location>
        <begin position="513"/>
        <end position="640"/>
    </location>
</feature>
<dbReference type="InterPro" id="IPR050301">
    <property type="entry name" value="NTE"/>
</dbReference>
<feature type="short sequence motif" description="GXGXXG" evidence="17">
    <location>
        <begin position="875"/>
        <end position="880"/>
    </location>
</feature>
<evidence type="ECO:0000256" key="5">
    <source>
        <dbReference type="ARBA" id="ARBA00022692"/>
    </source>
</evidence>
<dbReference type="Pfam" id="PF01734">
    <property type="entry name" value="Patatin"/>
    <property type="match status" value="1"/>
</dbReference>